<reference evidence="1" key="1">
    <citation type="submission" date="2017-06" db="EMBL/GenBank/DDBJ databases">
        <title>Novel phages from South African skin metaviromes.</title>
        <authorList>
            <person name="van Zyl L.J."/>
            <person name="Abrahams Y."/>
            <person name="Stander E.A."/>
            <person name="Kirby B.M."/>
            <person name="Clavaud C."/>
            <person name="Farcet C."/>
            <person name="Breton L."/>
            <person name="Trindade M.I."/>
        </authorList>
    </citation>
    <scope>NUCLEOTIDE SEQUENCE</scope>
</reference>
<dbReference type="EMBL" id="MF417887">
    <property type="protein sequence ID" value="ASN69249.1"/>
    <property type="molecule type" value="Genomic_DNA"/>
</dbReference>
<gene>
    <name evidence="1" type="ORF">7S3_71</name>
</gene>
<organism evidence="1">
    <name type="scientific">uncultured Caudovirales phage</name>
    <dbReference type="NCBI Taxonomy" id="2100421"/>
    <lineage>
        <taxon>Viruses</taxon>
        <taxon>Duplodnaviria</taxon>
        <taxon>Heunggongvirae</taxon>
        <taxon>Uroviricota</taxon>
        <taxon>Caudoviricetes</taxon>
        <taxon>Peduoviridae</taxon>
        <taxon>Maltschvirus</taxon>
        <taxon>Maltschvirus maltsch</taxon>
    </lineage>
</organism>
<protein>
    <submittedName>
        <fullName evidence="1">Uncharacterized protein</fullName>
    </submittedName>
</protein>
<accession>A0A2H4J3Y4</accession>
<evidence type="ECO:0000313" key="1">
    <source>
        <dbReference type="EMBL" id="ASN69249.1"/>
    </source>
</evidence>
<name>A0A2H4J3Y4_9CAUD</name>
<sequence>MPVVRIAVDGAVGEEVREALDLLRSALEESGTEYMWEYTPPAKTVAAPKPSPQVPPGQTWSVPATYPYPDPSKWTPMPDPLKPVQVWCGASATGQATAGPGTFTVNVTQPIEASAIRTNDRSRGYRM</sequence>
<proteinExistence type="predicted"/>